<keyword evidence="1" id="KW-0472">Membrane</keyword>
<dbReference type="EMBL" id="GEDG01038204">
    <property type="protein sequence ID" value="JAP07707.1"/>
    <property type="molecule type" value="Transcribed_RNA"/>
</dbReference>
<evidence type="ECO:0000313" key="2">
    <source>
        <dbReference type="EMBL" id="JAP07707.1"/>
    </source>
</evidence>
<evidence type="ECO:0000256" key="1">
    <source>
        <dbReference type="SAM" id="Phobius"/>
    </source>
</evidence>
<keyword evidence="1" id="KW-1133">Transmembrane helix</keyword>
<dbReference type="AlphaFoldDB" id="A0A0V0GK77"/>
<reference evidence="2" key="1">
    <citation type="submission" date="2015-12" db="EMBL/GenBank/DDBJ databases">
        <title>Gene expression during late stages of embryo sac development: a critical building block for successful pollen-pistil interactions.</title>
        <authorList>
            <person name="Liu Y."/>
            <person name="Joly V."/>
            <person name="Sabar M."/>
            <person name="Matton D.P."/>
        </authorList>
    </citation>
    <scope>NUCLEOTIDE SEQUENCE</scope>
</reference>
<keyword evidence="1" id="KW-0812">Transmembrane</keyword>
<protein>
    <submittedName>
        <fullName evidence="2">Putative ovule protein</fullName>
    </submittedName>
</protein>
<organism evidence="2">
    <name type="scientific">Solanum chacoense</name>
    <name type="common">Chaco potato</name>
    <dbReference type="NCBI Taxonomy" id="4108"/>
    <lineage>
        <taxon>Eukaryota</taxon>
        <taxon>Viridiplantae</taxon>
        <taxon>Streptophyta</taxon>
        <taxon>Embryophyta</taxon>
        <taxon>Tracheophyta</taxon>
        <taxon>Spermatophyta</taxon>
        <taxon>Magnoliopsida</taxon>
        <taxon>eudicotyledons</taxon>
        <taxon>Gunneridae</taxon>
        <taxon>Pentapetalae</taxon>
        <taxon>asterids</taxon>
        <taxon>lamiids</taxon>
        <taxon>Solanales</taxon>
        <taxon>Solanaceae</taxon>
        <taxon>Solanoideae</taxon>
        <taxon>Solaneae</taxon>
        <taxon>Solanum</taxon>
    </lineage>
</organism>
<accession>A0A0V0GK77</accession>
<proteinExistence type="predicted"/>
<name>A0A0V0GK77_SOLCH</name>
<feature type="transmembrane region" description="Helical" evidence="1">
    <location>
        <begin position="33"/>
        <end position="55"/>
    </location>
</feature>
<sequence length="65" mass="7344">MGLMKTVCSKEDMLPHTGARTKIRTSNNTTNSVIALICIHHFIYLPMSILHLNLLTATDKLIFIF</sequence>